<feature type="repeat" description="TPR" evidence="1">
    <location>
        <begin position="196"/>
        <end position="229"/>
    </location>
</feature>
<feature type="region of interest" description="Disordered" evidence="2">
    <location>
        <begin position="1"/>
        <end position="21"/>
    </location>
</feature>
<protein>
    <submittedName>
        <fullName evidence="3">Photosystem I assembly protein Ycf3</fullName>
    </submittedName>
</protein>
<feature type="region of interest" description="Disordered" evidence="2">
    <location>
        <begin position="314"/>
        <end position="338"/>
    </location>
</feature>
<evidence type="ECO:0000313" key="4">
    <source>
        <dbReference type="Proteomes" id="UP000316213"/>
    </source>
</evidence>
<evidence type="ECO:0000256" key="1">
    <source>
        <dbReference type="PROSITE-ProRule" id="PRU00339"/>
    </source>
</evidence>
<dbReference type="PROSITE" id="PS50005">
    <property type="entry name" value="TPR"/>
    <property type="match status" value="3"/>
</dbReference>
<feature type="repeat" description="TPR" evidence="1">
    <location>
        <begin position="162"/>
        <end position="195"/>
    </location>
</feature>
<dbReference type="SMART" id="SM00028">
    <property type="entry name" value="TPR"/>
    <property type="match status" value="4"/>
</dbReference>
<reference evidence="3 4" key="1">
    <citation type="submission" date="2019-02" db="EMBL/GenBank/DDBJ databases">
        <title>Deep-cultivation of Planctomycetes and their phenomic and genomic characterization uncovers novel biology.</title>
        <authorList>
            <person name="Wiegand S."/>
            <person name="Jogler M."/>
            <person name="Boedeker C."/>
            <person name="Pinto D."/>
            <person name="Vollmers J."/>
            <person name="Rivas-Marin E."/>
            <person name="Kohn T."/>
            <person name="Peeters S.H."/>
            <person name="Heuer A."/>
            <person name="Rast P."/>
            <person name="Oberbeckmann S."/>
            <person name="Bunk B."/>
            <person name="Jeske O."/>
            <person name="Meyerdierks A."/>
            <person name="Storesund J.E."/>
            <person name="Kallscheuer N."/>
            <person name="Luecker S."/>
            <person name="Lage O.M."/>
            <person name="Pohl T."/>
            <person name="Merkel B.J."/>
            <person name="Hornburger P."/>
            <person name="Mueller R.-W."/>
            <person name="Bruemmer F."/>
            <person name="Labrenz M."/>
            <person name="Spormann A.M."/>
            <person name="Op Den Camp H."/>
            <person name="Overmann J."/>
            <person name="Amann R."/>
            <person name="Jetten M.S.M."/>
            <person name="Mascher T."/>
            <person name="Medema M.H."/>
            <person name="Devos D.P."/>
            <person name="Kaster A.-K."/>
            <person name="Ovreas L."/>
            <person name="Rohde M."/>
            <person name="Galperin M.Y."/>
            <person name="Jogler C."/>
        </authorList>
    </citation>
    <scope>NUCLEOTIDE SEQUENCE [LARGE SCALE GENOMIC DNA]</scope>
    <source>
        <strain evidence="3 4">Pla100</strain>
    </source>
</reference>
<name>A0A5C6AVM4_9BACT</name>
<dbReference type="EMBL" id="SJPM01000001">
    <property type="protein sequence ID" value="TWU04023.1"/>
    <property type="molecule type" value="Genomic_DNA"/>
</dbReference>
<keyword evidence="1" id="KW-0802">TPR repeat</keyword>
<keyword evidence="4" id="KW-1185">Reference proteome</keyword>
<dbReference type="PANTHER" id="PTHR12558">
    <property type="entry name" value="CELL DIVISION CYCLE 16,23,27"/>
    <property type="match status" value="1"/>
</dbReference>
<feature type="repeat" description="TPR" evidence="1">
    <location>
        <begin position="128"/>
        <end position="161"/>
    </location>
</feature>
<feature type="compositionally biased region" description="Low complexity" evidence="2">
    <location>
        <begin position="429"/>
        <end position="463"/>
    </location>
</feature>
<dbReference type="RefSeq" id="WP_231602705.1">
    <property type="nucleotide sequence ID" value="NZ_SJPM01000001.1"/>
</dbReference>
<dbReference type="InterPro" id="IPR019734">
    <property type="entry name" value="TPR_rpt"/>
</dbReference>
<dbReference type="Gene3D" id="1.25.40.10">
    <property type="entry name" value="Tetratricopeptide repeat domain"/>
    <property type="match status" value="1"/>
</dbReference>
<feature type="compositionally biased region" description="Low complexity" evidence="2">
    <location>
        <begin position="404"/>
        <end position="416"/>
    </location>
</feature>
<gene>
    <name evidence="3" type="ORF">Pla100_09590</name>
</gene>
<evidence type="ECO:0000256" key="2">
    <source>
        <dbReference type="SAM" id="MobiDB-lite"/>
    </source>
</evidence>
<dbReference type="Pfam" id="PF13424">
    <property type="entry name" value="TPR_12"/>
    <property type="match status" value="1"/>
</dbReference>
<comment type="caution">
    <text evidence="3">The sequence shown here is derived from an EMBL/GenBank/DDBJ whole genome shotgun (WGS) entry which is preliminary data.</text>
</comment>
<accession>A0A5C6AVM4</accession>
<sequence>MNDSRSYRTESQAEQTASTRRSRRRLLLTALVGGTVSLSSVGCASRSMSLASINPFKAKTAEAVTAVDETPGKLASTTGKVAQGTVTATKNVFQKASSRVTGLFAGKDETPEQDDPLALDNSPEKLEPDVFVANGQLWESTGNLTKAMESYQKALSASPNHEPALTSIARLHFRESNYPQAAEFFQKSIAQKPDDAALFNDLGLTLSKLGQHDMAAQTLQRALQIAPGTSRYANNLASVYFESNKADEALKVLQANNKPAVAHFNMAFLHYKKGQVAQAQAQLNLSLAHEKDSASDPATKRAISRSREMLAQISPGSALPNTGLPGVTPAVSPTGPIGPAAGPAATIAAAPAHRANQSPQVLGQQVIGSMTPQPKQPGMQPTVPGSTSPVSYQDPRSYMNPQVPAGAAPPSISIPSFGQNQTAAPAGVSNTTSSPNTSSFTMPPATQPAATATAPAAATPPSTSGFTLPGGFQLPASQ</sequence>
<dbReference type="AlphaFoldDB" id="A0A5C6AVM4"/>
<dbReference type="PANTHER" id="PTHR12558:SF13">
    <property type="entry name" value="CELL DIVISION CYCLE PROTEIN 27 HOMOLOG"/>
    <property type="match status" value="1"/>
</dbReference>
<evidence type="ECO:0000313" key="3">
    <source>
        <dbReference type="EMBL" id="TWU04023.1"/>
    </source>
</evidence>
<proteinExistence type="predicted"/>
<dbReference type="SUPFAM" id="SSF48452">
    <property type="entry name" value="TPR-like"/>
    <property type="match status" value="1"/>
</dbReference>
<organism evidence="3 4">
    <name type="scientific">Neorhodopirellula pilleata</name>
    <dbReference type="NCBI Taxonomy" id="2714738"/>
    <lineage>
        <taxon>Bacteria</taxon>
        <taxon>Pseudomonadati</taxon>
        <taxon>Planctomycetota</taxon>
        <taxon>Planctomycetia</taxon>
        <taxon>Pirellulales</taxon>
        <taxon>Pirellulaceae</taxon>
        <taxon>Neorhodopirellula</taxon>
    </lineage>
</organism>
<dbReference type="InterPro" id="IPR011990">
    <property type="entry name" value="TPR-like_helical_dom_sf"/>
</dbReference>
<feature type="region of interest" description="Disordered" evidence="2">
    <location>
        <begin position="368"/>
        <end position="478"/>
    </location>
</feature>
<dbReference type="Proteomes" id="UP000316213">
    <property type="component" value="Unassembled WGS sequence"/>
</dbReference>
<dbReference type="Pfam" id="PF13181">
    <property type="entry name" value="TPR_8"/>
    <property type="match status" value="1"/>
</dbReference>